<dbReference type="GO" id="GO:0016020">
    <property type="term" value="C:membrane"/>
    <property type="evidence" value="ECO:0007669"/>
    <property type="project" value="InterPro"/>
</dbReference>
<keyword evidence="1" id="KW-0472">Membrane</keyword>
<dbReference type="PANTHER" id="PTHR33121:SF23">
    <property type="entry name" value="CYCLIC DI-GMP PHOSPHODIESTERASE PDEB"/>
    <property type="match status" value="1"/>
</dbReference>
<dbReference type="PANTHER" id="PTHR33121">
    <property type="entry name" value="CYCLIC DI-GMP PHOSPHODIESTERASE PDEF"/>
    <property type="match status" value="1"/>
</dbReference>
<keyword evidence="1" id="KW-1133">Transmembrane helix</keyword>
<dbReference type="NCBIfam" id="TIGR00254">
    <property type="entry name" value="GGDEF"/>
    <property type="match status" value="1"/>
</dbReference>
<gene>
    <name evidence="5" type="ORF">C1949_09040</name>
</gene>
<dbReference type="SUPFAM" id="SSF55073">
    <property type="entry name" value="Nucleotide cyclase"/>
    <property type="match status" value="1"/>
</dbReference>
<dbReference type="InterPro" id="IPR029787">
    <property type="entry name" value="Nucleotide_cyclase"/>
</dbReference>
<dbReference type="InterPro" id="IPR042461">
    <property type="entry name" value="LapD_MoxY_peri_C"/>
</dbReference>
<dbReference type="EMBL" id="PPSK01000007">
    <property type="protein sequence ID" value="POB03514.1"/>
    <property type="molecule type" value="Genomic_DNA"/>
</dbReference>
<dbReference type="SMART" id="SM00267">
    <property type="entry name" value="GGDEF"/>
    <property type="match status" value="1"/>
</dbReference>
<evidence type="ECO:0000256" key="1">
    <source>
        <dbReference type="SAM" id="Phobius"/>
    </source>
</evidence>
<accession>A0A2P4EVA1</accession>
<feature type="domain" description="EAL" evidence="2">
    <location>
        <begin position="408"/>
        <end position="651"/>
    </location>
</feature>
<organism evidence="5 6">
    <name type="scientific">Halopseudomonas oceani</name>
    <dbReference type="NCBI Taxonomy" id="1708783"/>
    <lineage>
        <taxon>Bacteria</taxon>
        <taxon>Pseudomonadati</taxon>
        <taxon>Pseudomonadota</taxon>
        <taxon>Gammaproteobacteria</taxon>
        <taxon>Pseudomonadales</taxon>
        <taxon>Pseudomonadaceae</taxon>
        <taxon>Halopseudomonas</taxon>
    </lineage>
</organism>
<dbReference type="Gene3D" id="6.10.340.10">
    <property type="match status" value="1"/>
</dbReference>
<dbReference type="InterPro" id="IPR050706">
    <property type="entry name" value="Cyclic-di-GMP_PDE-like"/>
</dbReference>
<dbReference type="Gene3D" id="3.30.110.200">
    <property type="match status" value="1"/>
</dbReference>
<protein>
    <recommendedName>
        <fullName evidence="7">Diguanylate cyclase/phosphodiesterase</fullName>
    </recommendedName>
</protein>
<dbReference type="PROSITE" id="PS50883">
    <property type="entry name" value="EAL"/>
    <property type="match status" value="1"/>
</dbReference>
<dbReference type="CDD" id="cd01949">
    <property type="entry name" value="GGDEF"/>
    <property type="match status" value="1"/>
</dbReference>
<evidence type="ECO:0000313" key="5">
    <source>
        <dbReference type="EMBL" id="POB03514.1"/>
    </source>
</evidence>
<dbReference type="RefSeq" id="WP_104738157.1">
    <property type="nucleotide sequence ID" value="NZ_BMHR01000006.1"/>
</dbReference>
<comment type="caution">
    <text evidence="5">The sequence shown here is derived from an EMBL/GenBank/DDBJ whole genome shotgun (WGS) entry which is preliminary data.</text>
</comment>
<dbReference type="GO" id="GO:0071111">
    <property type="term" value="F:cyclic-guanylate-specific phosphodiesterase activity"/>
    <property type="evidence" value="ECO:0007669"/>
    <property type="project" value="InterPro"/>
</dbReference>
<dbReference type="Proteomes" id="UP000243451">
    <property type="component" value="Unassembled WGS sequence"/>
</dbReference>
<keyword evidence="6" id="KW-1185">Reference proteome</keyword>
<evidence type="ECO:0000259" key="4">
    <source>
        <dbReference type="PROSITE" id="PS50887"/>
    </source>
</evidence>
<dbReference type="Gene3D" id="6.20.270.20">
    <property type="entry name" value="LapD/MoxY periplasmic domain"/>
    <property type="match status" value="1"/>
</dbReference>
<dbReference type="InterPro" id="IPR000160">
    <property type="entry name" value="GGDEF_dom"/>
</dbReference>
<dbReference type="InterPro" id="IPR003660">
    <property type="entry name" value="HAMP_dom"/>
</dbReference>
<sequence length="651" mass="72325">MSLVKQLILAICLFLLIAFSGSFLVSLESSRNQLQTQLRSHAQDAATALGLSLTPHVQDPAMVELMVSSIFDSGYFARIRVYAVSDGQVIVERVRSLDETKAPDWFVRLVNLQEQTGDAIIMNGWQQFARVEVVSHPQFALNKLWDSALGTLAWLVVCGLFSALLGALLLKRQLMPLMSMADQAEAITRREYRTLPRIPRTPELKHVVMAMNQMVGKLKTLFEEEAAQTEHYRRQAYHDALTDLPNRLSFDHTLAAALTSTESLEGHLLGLRISDLNKINQQLGGARTDALLKSIGTQLKALQEAHPSWLCCRSRGGEFLILAPGSNLESVQAVTEQLAIQTAALEALTELHEQQPLEFGIAGYRIGDDSKQLLGRVDQAMTESSLSGTSIKPGYKPASEDDQTLNNAHEWRSLLEQALKDFQFTLHFQPVLQGADLKQLLHQKLLVRMRSADGQLMMAGQFLPWVERLGLSAAFDRCMVGLALSHLQRHPGPLALSITNDTLHSAENRKQIRQLLEQHRNEAAHLTLEVDARYLQNCDDLASLAQDLRPLSVQLGLQHFGRQLSLIGELALIGLSYLKIESSFIRDLDTESDKHLYLEALVRTAQRIDLLLIAEQVQSQGEIAALKAAGIEAMQGRALAEPGEWKTEGNT</sequence>
<reference evidence="5 6" key="1">
    <citation type="submission" date="2018-01" db="EMBL/GenBank/DDBJ databases">
        <title>Draft genome of the type strain Pseudomonas oceani DSM 100277 isolated from the deep water in Okinawa trough, northwestern Pacific Ocean.</title>
        <authorList>
            <person name="Gomila M."/>
            <person name="Mulet M."/>
            <person name="Garcia-Valdes E."/>
            <person name="Lalucat J."/>
        </authorList>
    </citation>
    <scope>NUCLEOTIDE SEQUENCE [LARGE SCALE GENOMIC DNA]</scope>
    <source>
        <strain evidence="5 6">DSM 100277</strain>
    </source>
</reference>
<dbReference type="Gene3D" id="3.20.20.450">
    <property type="entry name" value="EAL domain"/>
    <property type="match status" value="1"/>
</dbReference>
<feature type="transmembrane region" description="Helical" evidence="1">
    <location>
        <begin position="152"/>
        <end position="170"/>
    </location>
</feature>
<evidence type="ECO:0000259" key="3">
    <source>
        <dbReference type="PROSITE" id="PS50885"/>
    </source>
</evidence>
<dbReference type="AlphaFoldDB" id="A0A2P4EVA1"/>
<name>A0A2P4EVA1_9GAMM</name>
<evidence type="ECO:0008006" key="7">
    <source>
        <dbReference type="Google" id="ProtNLM"/>
    </source>
</evidence>
<evidence type="ECO:0000259" key="2">
    <source>
        <dbReference type="PROSITE" id="PS50883"/>
    </source>
</evidence>
<dbReference type="SUPFAM" id="SSF141868">
    <property type="entry name" value="EAL domain-like"/>
    <property type="match status" value="1"/>
</dbReference>
<evidence type="ECO:0000313" key="6">
    <source>
        <dbReference type="Proteomes" id="UP000243451"/>
    </source>
</evidence>
<dbReference type="Pfam" id="PF16448">
    <property type="entry name" value="LapD_MoxY_N"/>
    <property type="match status" value="1"/>
</dbReference>
<dbReference type="SMART" id="SM00052">
    <property type="entry name" value="EAL"/>
    <property type="match status" value="1"/>
</dbReference>
<dbReference type="CDD" id="cd01948">
    <property type="entry name" value="EAL"/>
    <property type="match status" value="1"/>
</dbReference>
<proteinExistence type="predicted"/>
<dbReference type="GO" id="GO:0007165">
    <property type="term" value="P:signal transduction"/>
    <property type="evidence" value="ECO:0007669"/>
    <property type="project" value="InterPro"/>
</dbReference>
<keyword evidence="1" id="KW-0812">Transmembrane</keyword>
<dbReference type="Gene3D" id="3.30.70.270">
    <property type="match status" value="1"/>
</dbReference>
<dbReference type="InterPro" id="IPR032244">
    <property type="entry name" value="LapD_MoxY_N"/>
</dbReference>
<feature type="domain" description="GGDEF" evidence="4">
    <location>
        <begin position="264"/>
        <end position="397"/>
    </location>
</feature>
<dbReference type="Pfam" id="PF00563">
    <property type="entry name" value="EAL"/>
    <property type="match status" value="1"/>
</dbReference>
<dbReference type="PROSITE" id="PS50885">
    <property type="entry name" value="HAMP"/>
    <property type="match status" value="1"/>
</dbReference>
<dbReference type="InterPro" id="IPR043128">
    <property type="entry name" value="Rev_trsase/Diguanyl_cyclase"/>
</dbReference>
<dbReference type="Pfam" id="PF00990">
    <property type="entry name" value="GGDEF"/>
    <property type="match status" value="1"/>
</dbReference>
<dbReference type="OrthoDB" id="5894408at2"/>
<feature type="domain" description="HAMP" evidence="3">
    <location>
        <begin position="171"/>
        <end position="223"/>
    </location>
</feature>
<dbReference type="InterPro" id="IPR001633">
    <property type="entry name" value="EAL_dom"/>
</dbReference>
<dbReference type="PROSITE" id="PS50887">
    <property type="entry name" value="GGDEF"/>
    <property type="match status" value="1"/>
</dbReference>
<dbReference type="InterPro" id="IPR035919">
    <property type="entry name" value="EAL_sf"/>
</dbReference>